<accession>A0AAN5KSM9</accession>
<gene>
    <name evidence="1" type="ORF">I8Y58_002298</name>
</gene>
<dbReference type="InterPro" id="IPR011486">
    <property type="entry name" value="BBP2"/>
</dbReference>
<organism evidence="1 2">
    <name type="scientific">Legionella pneumophila</name>
    <dbReference type="NCBI Taxonomy" id="446"/>
    <lineage>
        <taxon>Bacteria</taxon>
        <taxon>Pseudomonadati</taxon>
        <taxon>Pseudomonadota</taxon>
        <taxon>Gammaproteobacteria</taxon>
        <taxon>Legionellales</taxon>
        <taxon>Legionellaceae</taxon>
        <taxon>Legionella</taxon>
    </lineage>
</organism>
<protein>
    <submittedName>
        <fullName evidence="1">Outer membrane beta-barrel protein</fullName>
    </submittedName>
</protein>
<dbReference type="Proteomes" id="UP000861567">
    <property type="component" value="Unassembled WGS sequence"/>
</dbReference>
<dbReference type="Pfam" id="PF07642">
    <property type="entry name" value="BBP2"/>
    <property type="match status" value="1"/>
</dbReference>
<comment type="caution">
    <text evidence="1">The sequence shown here is derived from an EMBL/GenBank/DDBJ whole genome shotgun (WGS) entry which is preliminary data.</text>
</comment>
<reference evidence="1" key="1">
    <citation type="journal article" date="2018" name="Genome Biol.">
        <title>SKESA: strategic k-mer extension for scrupulous assemblies.</title>
        <authorList>
            <person name="Souvorov A."/>
            <person name="Agarwala R."/>
            <person name="Lipman D.J."/>
        </authorList>
    </citation>
    <scope>NUCLEOTIDE SEQUENCE</scope>
    <source>
        <strain evidence="1">D3612</strain>
    </source>
</reference>
<reference evidence="1" key="2">
    <citation type="submission" date="2020-11" db="EMBL/GenBank/DDBJ databases">
        <authorList>
            <consortium name="NCBI Pathogen Detection Project"/>
        </authorList>
    </citation>
    <scope>NUCLEOTIDE SEQUENCE</scope>
    <source>
        <strain evidence="1">D3612</strain>
    </source>
</reference>
<sequence length="119" mass="12723">MVSPTLQFTHIPKDRSIGLLDSASIYGIALVIKFAFSTHWSITGHTEYIDTTGGANVAYGPGSNAWSLTLTPTYQRGIFFARGEASLVKADNITAGSTFGQNGTNHSQGRLLIETGVLF</sequence>
<evidence type="ECO:0000313" key="1">
    <source>
        <dbReference type="EMBL" id="HAT1597060.1"/>
    </source>
</evidence>
<dbReference type="AlphaFoldDB" id="A0AAN5KSM9"/>
<name>A0AAN5KSM9_LEGPN</name>
<evidence type="ECO:0000313" key="2">
    <source>
        <dbReference type="Proteomes" id="UP000861567"/>
    </source>
</evidence>
<proteinExistence type="predicted"/>
<dbReference type="EMBL" id="DACSEI010000026">
    <property type="protein sequence ID" value="HAT1597060.1"/>
    <property type="molecule type" value="Genomic_DNA"/>
</dbReference>